<protein>
    <submittedName>
        <fullName evidence="2">Uncharacterized protein</fullName>
    </submittedName>
</protein>
<gene>
    <name evidence="2" type="ORF">B2K_34065</name>
</gene>
<evidence type="ECO:0000256" key="1">
    <source>
        <dbReference type="SAM" id="MobiDB-lite"/>
    </source>
</evidence>
<feature type="compositionally biased region" description="Basic and acidic residues" evidence="1">
    <location>
        <begin position="1"/>
        <end position="12"/>
    </location>
</feature>
<sequence length="129" mass="13988">MEKMNLKAEHGGYWRLSGGSREQEAGKQEAGSRKQGSRKQEAGKQEAGSRKQESRKQGSREAGNRLLSDKGEEVLVRQQERKSSPLSVCPEAERGRAGMYRIINGLDLAGGTGCCGASVNSGLWIAIRP</sequence>
<evidence type="ECO:0000313" key="2">
    <source>
        <dbReference type="EMBL" id="AFH65670.2"/>
    </source>
</evidence>
<feature type="region of interest" description="Disordered" evidence="1">
    <location>
        <begin position="1"/>
        <end position="91"/>
    </location>
</feature>
<name>I0BTH3_9BACL</name>
<feature type="compositionally biased region" description="Basic and acidic residues" evidence="1">
    <location>
        <begin position="21"/>
        <end position="83"/>
    </location>
</feature>
<dbReference type="KEGG" id="pmw:B2K_34065"/>
<dbReference type="HOGENOM" id="CLU_1946663_0_0_9"/>
<accession>I0BTH3</accession>
<evidence type="ECO:0000313" key="3">
    <source>
        <dbReference type="Proteomes" id="UP000007392"/>
    </source>
</evidence>
<dbReference type="EMBL" id="CP003422">
    <property type="protein sequence ID" value="AFH65670.2"/>
    <property type="molecule type" value="Genomic_DNA"/>
</dbReference>
<dbReference type="AlphaFoldDB" id="I0BTH3"/>
<dbReference type="Proteomes" id="UP000007392">
    <property type="component" value="Chromosome"/>
</dbReference>
<proteinExistence type="predicted"/>
<organism evidence="2 3">
    <name type="scientific">Paenibacillus mucilaginosus K02</name>
    <dbReference type="NCBI Taxonomy" id="997761"/>
    <lineage>
        <taxon>Bacteria</taxon>
        <taxon>Bacillati</taxon>
        <taxon>Bacillota</taxon>
        <taxon>Bacilli</taxon>
        <taxon>Bacillales</taxon>
        <taxon>Paenibacillaceae</taxon>
        <taxon>Paenibacillus</taxon>
    </lineage>
</organism>
<reference evidence="2 3" key="1">
    <citation type="submission" date="2013-06" db="EMBL/GenBank/DDBJ databases">
        <title>Complete genome sequence of Paenibacillus mucilaginosus K02.</title>
        <authorList>
            <person name="Xiao B."/>
            <person name="Sun L."/>
            <person name="Xiao L."/>
            <person name="Lian B."/>
        </authorList>
    </citation>
    <scope>NUCLEOTIDE SEQUENCE [LARGE SCALE GENOMIC DNA]</scope>
    <source>
        <strain evidence="2 3">K02</strain>
    </source>
</reference>